<evidence type="ECO:0000313" key="1">
    <source>
        <dbReference type="EMBL" id="CAK5084880.1"/>
    </source>
</evidence>
<proteinExistence type="predicted"/>
<dbReference type="Proteomes" id="UP001497535">
    <property type="component" value="Unassembled WGS sequence"/>
</dbReference>
<gene>
    <name evidence="1" type="ORF">MENTE1834_LOCUS32289</name>
</gene>
<protein>
    <submittedName>
        <fullName evidence="1">Uncharacterized protein</fullName>
    </submittedName>
</protein>
<organism evidence="1 2">
    <name type="scientific">Meloidogyne enterolobii</name>
    <name type="common">Root-knot nematode worm</name>
    <name type="synonym">Meloidogyne mayaguensis</name>
    <dbReference type="NCBI Taxonomy" id="390850"/>
    <lineage>
        <taxon>Eukaryota</taxon>
        <taxon>Metazoa</taxon>
        <taxon>Ecdysozoa</taxon>
        <taxon>Nematoda</taxon>
        <taxon>Chromadorea</taxon>
        <taxon>Rhabditida</taxon>
        <taxon>Tylenchina</taxon>
        <taxon>Tylenchomorpha</taxon>
        <taxon>Tylenchoidea</taxon>
        <taxon>Meloidogynidae</taxon>
        <taxon>Meloidogyninae</taxon>
        <taxon>Meloidogyne</taxon>
    </lineage>
</organism>
<reference evidence="1" key="1">
    <citation type="submission" date="2023-11" db="EMBL/GenBank/DDBJ databases">
        <authorList>
            <person name="Poullet M."/>
        </authorList>
    </citation>
    <scope>NUCLEOTIDE SEQUENCE</scope>
    <source>
        <strain evidence="1">E1834</strain>
    </source>
</reference>
<keyword evidence="2" id="KW-1185">Reference proteome</keyword>
<sequence>MSFDSPRNKRAANLSSGSGKIKKLFIRISKIQKTTKETQSDSQ</sequence>
<name>A0ACB1A3Y8_MELEN</name>
<evidence type="ECO:0000313" key="2">
    <source>
        <dbReference type="Proteomes" id="UP001497535"/>
    </source>
</evidence>
<dbReference type="EMBL" id="CAVMJV010000055">
    <property type="protein sequence ID" value="CAK5084880.1"/>
    <property type="molecule type" value="Genomic_DNA"/>
</dbReference>
<comment type="caution">
    <text evidence="1">The sequence shown here is derived from an EMBL/GenBank/DDBJ whole genome shotgun (WGS) entry which is preliminary data.</text>
</comment>
<accession>A0ACB1A3Y8</accession>